<dbReference type="InterPro" id="IPR001647">
    <property type="entry name" value="HTH_TetR"/>
</dbReference>
<evidence type="ECO:0000256" key="1">
    <source>
        <dbReference type="ARBA" id="ARBA00023015"/>
    </source>
</evidence>
<keyword evidence="1" id="KW-0805">Transcription regulation</keyword>
<evidence type="ECO:0000256" key="4">
    <source>
        <dbReference type="PROSITE-ProRule" id="PRU00335"/>
    </source>
</evidence>
<accession>A0A9W6UJ59</accession>
<sequence>MEKQPRSRRTRPAKPALSRKWIIAETVKIMRTEGLEKATMRRVAQALDTGPASLYVYVANTAELHAAVLDELIGSLPQDGPGDWQERIHTLLGAYSDLLFRYPGLARSALALRPAGPHTIRLFDRVLGLLIDGDVPADRAAWGTDLLLQQVTATAAEHGDPGSDGIDAPVGGEAKTHALERAVRTAVPATAPHVAAHADAVLAGPPSARSTWAIHVLLTGIAATPIPRQPRTNPAPLADLG</sequence>
<reference evidence="6" key="1">
    <citation type="submission" date="2023-02" db="EMBL/GenBank/DDBJ databases">
        <title>Nocardiopsis ansamitocini NBRC 112285.</title>
        <authorList>
            <person name="Ichikawa N."/>
            <person name="Sato H."/>
            <person name="Tonouchi N."/>
        </authorList>
    </citation>
    <scope>NUCLEOTIDE SEQUENCE</scope>
    <source>
        <strain evidence="6">NBRC 112285</strain>
    </source>
</reference>
<gene>
    <name evidence="6" type="ORF">Nans01_28350</name>
</gene>
<dbReference type="InterPro" id="IPR036271">
    <property type="entry name" value="Tet_transcr_reg_TetR-rel_C_sf"/>
</dbReference>
<dbReference type="AlphaFoldDB" id="A0A9W6UJ59"/>
<dbReference type="PANTHER" id="PTHR30055">
    <property type="entry name" value="HTH-TYPE TRANSCRIPTIONAL REGULATOR RUTR"/>
    <property type="match status" value="1"/>
</dbReference>
<dbReference type="SUPFAM" id="SSF48498">
    <property type="entry name" value="Tetracyclin repressor-like, C-terminal domain"/>
    <property type="match status" value="1"/>
</dbReference>
<comment type="caution">
    <text evidence="6">The sequence shown here is derived from an EMBL/GenBank/DDBJ whole genome shotgun (WGS) entry which is preliminary data.</text>
</comment>
<dbReference type="SUPFAM" id="SSF46689">
    <property type="entry name" value="Homeodomain-like"/>
    <property type="match status" value="1"/>
</dbReference>
<keyword evidence="3" id="KW-0804">Transcription</keyword>
<dbReference type="EMBL" id="BSQG01000004">
    <property type="protein sequence ID" value="GLU48484.1"/>
    <property type="molecule type" value="Genomic_DNA"/>
</dbReference>
<evidence type="ECO:0000256" key="3">
    <source>
        <dbReference type="ARBA" id="ARBA00023163"/>
    </source>
</evidence>
<feature type="domain" description="HTH tetR-type" evidence="5">
    <location>
        <begin position="16"/>
        <end position="76"/>
    </location>
</feature>
<dbReference type="GO" id="GO:0003700">
    <property type="term" value="F:DNA-binding transcription factor activity"/>
    <property type="evidence" value="ECO:0007669"/>
    <property type="project" value="TreeGrafter"/>
</dbReference>
<dbReference type="Proteomes" id="UP001165092">
    <property type="component" value="Unassembled WGS sequence"/>
</dbReference>
<evidence type="ECO:0000259" key="5">
    <source>
        <dbReference type="PROSITE" id="PS50977"/>
    </source>
</evidence>
<evidence type="ECO:0000313" key="6">
    <source>
        <dbReference type="EMBL" id="GLU48484.1"/>
    </source>
</evidence>
<name>A0A9W6UJ59_9ACTN</name>
<dbReference type="InterPro" id="IPR009057">
    <property type="entry name" value="Homeodomain-like_sf"/>
</dbReference>
<dbReference type="GO" id="GO:0000976">
    <property type="term" value="F:transcription cis-regulatory region binding"/>
    <property type="evidence" value="ECO:0007669"/>
    <property type="project" value="TreeGrafter"/>
</dbReference>
<protein>
    <submittedName>
        <fullName evidence="6">TetR family transcriptional regulator</fullName>
    </submittedName>
</protein>
<dbReference type="InterPro" id="IPR050109">
    <property type="entry name" value="HTH-type_TetR-like_transc_reg"/>
</dbReference>
<evidence type="ECO:0000313" key="7">
    <source>
        <dbReference type="Proteomes" id="UP001165092"/>
    </source>
</evidence>
<dbReference type="RefSeq" id="WP_285759961.1">
    <property type="nucleotide sequence ID" value="NZ_BSQG01000004.1"/>
</dbReference>
<dbReference type="InterPro" id="IPR004111">
    <property type="entry name" value="Repressor_TetR_C"/>
</dbReference>
<dbReference type="GO" id="GO:0045892">
    <property type="term" value="P:negative regulation of DNA-templated transcription"/>
    <property type="evidence" value="ECO:0007669"/>
    <property type="project" value="InterPro"/>
</dbReference>
<dbReference type="PROSITE" id="PS50977">
    <property type="entry name" value="HTH_TETR_2"/>
    <property type="match status" value="1"/>
</dbReference>
<dbReference type="Pfam" id="PF02909">
    <property type="entry name" value="TetR_C_1"/>
    <property type="match status" value="1"/>
</dbReference>
<evidence type="ECO:0000256" key="2">
    <source>
        <dbReference type="ARBA" id="ARBA00023125"/>
    </source>
</evidence>
<feature type="DNA-binding region" description="H-T-H motif" evidence="4">
    <location>
        <begin position="39"/>
        <end position="58"/>
    </location>
</feature>
<keyword evidence="2 4" id="KW-0238">DNA-binding</keyword>
<keyword evidence="7" id="KW-1185">Reference proteome</keyword>
<dbReference type="PANTHER" id="PTHR30055:SF151">
    <property type="entry name" value="TRANSCRIPTIONAL REGULATORY PROTEIN"/>
    <property type="match status" value="1"/>
</dbReference>
<proteinExistence type="predicted"/>
<dbReference type="Gene3D" id="1.10.357.10">
    <property type="entry name" value="Tetracycline Repressor, domain 2"/>
    <property type="match status" value="1"/>
</dbReference>
<organism evidence="6 7">
    <name type="scientific">Nocardiopsis ansamitocini</name>
    <dbReference type="NCBI Taxonomy" id="1670832"/>
    <lineage>
        <taxon>Bacteria</taxon>
        <taxon>Bacillati</taxon>
        <taxon>Actinomycetota</taxon>
        <taxon>Actinomycetes</taxon>
        <taxon>Streptosporangiales</taxon>
        <taxon>Nocardiopsidaceae</taxon>
        <taxon>Nocardiopsis</taxon>
    </lineage>
</organism>